<feature type="chain" id="PRO_5019378239" description="Mid2 domain-containing protein" evidence="2">
    <location>
        <begin position="19"/>
        <end position="180"/>
    </location>
</feature>
<organism evidence="3 4">
    <name type="scientific">Saitozyma podzolica</name>
    <dbReference type="NCBI Taxonomy" id="1890683"/>
    <lineage>
        <taxon>Eukaryota</taxon>
        <taxon>Fungi</taxon>
        <taxon>Dikarya</taxon>
        <taxon>Basidiomycota</taxon>
        <taxon>Agaricomycotina</taxon>
        <taxon>Tremellomycetes</taxon>
        <taxon>Tremellales</taxon>
        <taxon>Trimorphomycetaceae</taxon>
        <taxon>Saitozyma</taxon>
    </lineage>
</organism>
<keyword evidence="1" id="KW-0472">Membrane</keyword>
<dbReference type="EMBL" id="RSCD01000005">
    <property type="protein sequence ID" value="RSH92701.1"/>
    <property type="molecule type" value="Genomic_DNA"/>
</dbReference>
<dbReference type="OrthoDB" id="10572161at2759"/>
<dbReference type="AlphaFoldDB" id="A0A427YNR6"/>
<evidence type="ECO:0000256" key="1">
    <source>
        <dbReference type="SAM" id="Phobius"/>
    </source>
</evidence>
<dbReference type="Proteomes" id="UP000279259">
    <property type="component" value="Unassembled WGS sequence"/>
</dbReference>
<proteinExistence type="predicted"/>
<keyword evidence="1" id="KW-1133">Transmembrane helix</keyword>
<evidence type="ECO:0008006" key="5">
    <source>
        <dbReference type="Google" id="ProtNLM"/>
    </source>
</evidence>
<keyword evidence="2" id="KW-0732">Signal</keyword>
<feature type="transmembrane region" description="Helical" evidence="1">
    <location>
        <begin position="156"/>
        <end position="176"/>
    </location>
</feature>
<evidence type="ECO:0000313" key="4">
    <source>
        <dbReference type="Proteomes" id="UP000279259"/>
    </source>
</evidence>
<gene>
    <name evidence="3" type="ORF">EHS25_008146</name>
</gene>
<accession>A0A427YNR6</accession>
<sequence>MWPTYLVVFSTILALGCAQKITTTNDAGQTIFEIVTTDANDVLTTTTLSTATSAVTTTTLSTATSATRIVITNTKIVGPLGRPPASTSTPSTTTGFTASPTITAVTISIPAGTIINYGDYQTSVFNDAAAQSGSATNALFATATGVGSAAQSRVPLLPVSAVLVSVVGSLALAWVMSMMA</sequence>
<comment type="caution">
    <text evidence="3">The sequence shown here is derived from an EMBL/GenBank/DDBJ whole genome shotgun (WGS) entry which is preliminary data.</text>
</comment>
<evidence type="ECO:0000313" key="3">
    <source>
        <dbReference type="EMBL" id="RSH92701.1"/>
    </source>
</evidence>
<name>A0A427YNR6_9TREE</name>
<keyword evidence="4" id="KW-1185">Reference proteome</keyword>
<keyword evidence="1" id="KW-0812">Transmembrane</keyword>
<protein>
    <recommendedName>
        <fullName evidence="5">Mid2 domain-containing protein</fullName>
    </recommendedName>
</protein>
<reference evidence="3 4" key="1">
    <citation type="submission" date="2018-11" db="EMBL/GenBank/DDBJ databases">
        <title>Genome sequence of Saitozyma podzolica DSM 27192.</title>
        <authorList>
            <person name="Aliyu H."/>
            <person name="Gorte O."/>
            <person name="Ochsenreither K."/>
        </authorList>
    </citation>
    <scope>NUCLEOTIDE SEQUENCE [LARGE SCALE GENOMIC DNA]</scope>
    <source>
        <strain evidence="3 4">DSM 27192</strain>
    </source>
</reference>
<feature type="signal peptide" evidence="2">
    <location>
        <begin position="1"/>
        <end position="18"/>
    </location>
</feature>
<evidence type="ECO:0000256" key="2">
    <source>
        <dbReference type="SAM" id="SignalP"/>
    </source>
</evidence>